<dbReference type="STRING" id="1193182.BN11_1320008"/>
<dbReference type="InterPro" id="IPR043519">
    <property type="entry name" value="NT_sf"/>
</dbReference>
<dbReference type="AlphaFoldDB" id="W6JTG6"/>
<comment type="caution">
    <text evidence="4">The sequence shown here is derived from an EMBL/GenBank/DDBJ whole genome shotgun (WGS) entry which is preliminary data.</text>
</comment>
<feature type="domain" description="Adenylyltransferase AadA C-terminal" evidence="3">
    <location>
        <begin position="148"/>
        <end position="225"/>
    </location>
</feature>
<reference evidence="4 5" key="1">
    <citation type="journal article" date="2013" name="ISME J.">
        <title>A metabolic model for members of the genus Tetrasphaera involved in enhanced biological phosphorus removal.</title>
        <authorList>
            <person name="Kristiansen R."/>
            <person name="Nguyen H.T.T."/>
            <person name="Saunders A.M."/>
            <person name="Nielsen J.L."/>
            <person name="Wimmer R."/>
            <person name="Le V.Q."/>
            <person name="McIlroy S.J."/>
            <person name="Petrovski S."/>
            <person name="Seviour R.J."/>
            <person name="Calteau A."/>
            <person name="Nielsen K.L."/>
            <person name="Nielsen P.H."/>
        </authorList>
    </citation>
    <scope>NUCLEOTIDE SEQUENCE [LARGE SCALE GENOMIC DNA]</scope>
    <source>
        <strain evidence="4 5">Ben110</strain>
    </source>
</reference>
<evidence type="ECO:0000256" key="1">
    <source>
        <dbReference type="ARBA" id="ARBA00022679"/>
    </source>
</evidence>
<dbReference type="InterPro" id="IPR025184">
    <property type="entry name" value="AadA_C"/>
</dbReference>
<organism evidence="4 5">
    <name type="scientific">Nostocoides australiense Ben110</name>
    <dbReference type="NCBI Taxonomy" id="1193182"/>
    <lineage>
        <taxon>Bacteria</taxon>
        <taxon>Bacillati</taxon>
        <taxon>Actinomycetota</taxon>
        <taxon>Actinomycetes</taxon>
        <taxon>Micrococcales</taxon>
        <taxon>Intrasporangiaceae</taxon>
        <taxon>Nostocoides</taxon>
    </lineage>
</organism>
<dbReference type="Proteomes" id="UP000035763">
    <property type="component" value="Unassembled WGS sequence"/>
</dbReference>
<dbReference type="RefSeq" id="WP_048697147.1">
    <property type="nucleotide sequence ID" value="NZ_HG764815.1"/>
</dbReference>
<dbReference type="InterPro" id="IPR002934">
    <property type="entry name" value="Polymerase_NTP_transf_dom"/>
</dbReference>
<sequence length="263" mass="28301">MPAIPAEIRAYLDDIVGVFTRSLGPDLTGVWLIGSAAQGVYEHGVSDVDVMVISATRHPREEREAVAGRIVHPALECPTVGLECVWYAVPDLVDMASPVVFQANVNGGQVRAPMIALEPDDQPQWWAVLDLAAARQVGIPLFGPPAAQVIPPIPGPRLRRAIEESHAFHDGPDEGSPNRVLNLARLIVLVEDGEWVSKPVGAQRLAQAEPEFAAALDAALRARAEGHWIDPTLAAGLSRRLADALNASDEYASDAFARDESRR</sequence>
<evidence type="ECO:0000313" key="5">
    <source>
        <dbReference type="Proteomes" id="UP000035763"/>
    </source>
</evidence>
<evidence type="ECO:0000259" key="2">
    <source>
        <dbReference type="Pfam" id="PF01909"/>
    </source>
</evidence>
<evidence type="ECO:0000259" key="3">
    <source>
        <dbReference type="Pfam" id="PF13427"/>
    </source>
</evidence>
<proteinExistence type="predicted"/>
<dbReference type="EMBL" id="CAJA01000038">
    <property type="protein sequence ID" value="CCH72082.1"/>
    <property type="molecule type" value="Genomic_DNA"/>
</dbReference>
<keyword evidence="1 4" id="KW-0808">Transferase</keyword>
<dbReference type="GO" id="GO:0009012">
    <property type="term" value="F:aminoglycoside 3''-adenylyltransferase activity"/>
    <property type="evidence" value="ECO:0007669"/>
    <property type="project" value="UniProtKB-EC"/>
</dbReference>
<accession>W6JTG6</accession>
<feature type="domain" description="Polymerase nucleotidyl transferase" evidence="2">
    <location>
        <begin position="22"/>
        <end position="62"/>
    </location>
</feature>
<name>W6JTG6_9MICO</name>
<dbReference type="SUPFAM" id="SSF81301">
    <property type="entry name" value="Nucleotidyltransferase"/>
    <property type="match status" value="1"/>
</dbReference>
<dbReference type="Pfam" id="PF01909">
    <property type="entry name" value="NTP_transf_2"/>
    <property type="match status" value="1"/>
</dbReference>
<dbReference type="Pfam" id="PF13427">
    <property type="entry name" value="AadA_C"/>
    <property type="match status" value="1"/>
</dbReference>
<dbReference type="Gene3D" id="3.30.460.10">
    <property type="entry name" value="Beta Polymerase, domain 2"/>
    <property type="match status" value="1"/>
</dbReference>
<keyword evidence="5" id="KW-1185">Reference proteome</keyword>
<gene>
    <name evidence="4" type="ORF">BN11_1320008</name>
</gene>
<dbReference type="EC" id="2.7.7.47" evidence="4"/>
<keyword evidence="4" id="KW-0548">Nucleotidyltransferase</keyword>
<protein>
    <submittedName>
        <fullName evidence="4">Putative Streptomycin 3''-adenylyltransferase</fullName>
        <ecNumber evidence="4">2.7.7.47</ecNumber>
    </submittedName>
</protein>
<evidence type="ECO:0000313" key="4">
    <source>
        <dbReference type="EMBL" id="CCH72082.1"/>
    </source>
</evidence>